<sequence length="74" mass="7783">MSQTLGPVVGILGVQLEALGLTVSGFHSQPPLSRWSSSSRAASRAQPASASCFRSPRISSAALLRSHLSSEFRT</sequence>
<evidence type="ECO:0000313" key="1">
    <source>
        <dbReference type="EMBL" id="AUO78177.1"/>
    </source>
</evidence>
<accession>A0A2R2ZGB2</accession>
<reference evidence="1 2" key="1">
    <citation type="submission" date="2017-12" db="EMBL/GenBank/DDBJ databases">
        <title>Sequencing, genome analysis and host range of a novel Ralstonia phage RsoP1EGY isolated from Egypt.</title>
        <authorList>
            <person name="Ahmad A.A."/>
            <person name="Addy H.S."/>
            <person name="Elhalag K.M."/>
            <person name="Nasr-Eldin M.A."/>
            <person name="Hussien A.S."/>
            <person name="Huang Q."/>
        </authorList>
    </citation>
    <scope>NUCLEOTIDE SEQUENCE [LARGE SCALE GENOMIC DNA]</scope>
</reference>
<keyword evidence="2" id="KW-1185">Reference proteome</keyword>
<evidence type="ECO:0000313" key="2">
    <source>
        <dbReference type="Proteomes" id="UP000244501"/>
    </source>
</evidence>
<proteinExistence type="predicted"/>
<name>A0A2R2ZGB2_9CAUD</name>
<protein>
    <submittedName>
        <fullName evidence="1">Uncharacterized protein</fullName>
    </submittedName>
</protein>
<dbReference type="EMBL" id="MG711516">
    <property type="protein sequence ID" value="AUO78177.1"/>
    <property type="molecule type" value="Genomic_DNA"/>
</dbReference>
<organism evidence="1 2">
    <name type="scientific">Ralstonia phage RsoP1EGY</name>
    <dbReference type="NCBI Taxonomy" id="2070026"/>
    <lineage>
        <taxon>Viruses</taxon>
        <taxon>Duplodnaviria</taxon>
        <taxon>Heunggongvirae</taxon>
        <taxon>Uroviricota</taxon>
        <taxon>Caudoviricetes</taxon>
        <taxon>Autographivirales</taxon>
        <taxon>Gyeongsanvirus</taxon>
        <taxon>Gyeongsanvirus RsoP1EGY</taxon>
    </lineage>
</organism>
<dbReference type="Proteomes" id="UP000244501">
    <property type="component" value="Segment"/>
</dbReference>
<gene>
    <name evidence="1" type="ORF">RSEGYP2_16</name>
</gene>